<evidence type="ECO:0000256" key="13">
    <source>
        <dbReference type="RuleBase" id="RU000532"/>
    </source>
</evidence>
<evidence type="ECO:0000256" key="9">
    <source>
        <dbReference type="ARBA" id="ARBA00022840"/>
    </source>
</evidence>
<evidence type="ECO:0000256" key="5">
    <source>
        <dbReference type="ARBA" id="ARBA00013061"/>
    </source>
</evidence>
<dbReference type="InterPro" id="IPR036043">
    <property type="entry name" value="Phosphoglycerate_kinase_sf"/>
</dbReference>
<dbReference type="AlphaFoldDB" id="A0A0D2K8A5"/>
<evidence type="ECO:0000256" key="14">
    <source>
        <dbReference type="RuleBase" id="RU000696"/>
    </source>
</evidence>
<proteinExistence type="inferred from homology"/>
<name>A0A0D2K8A5_9CHLO</name>
<evidence type="ECO:0000256" key="8">
    <source>
        <dbReference type="ARBA" id="ARBA00022777"/>
    </source>
</evidence>
<dbReference type="GO" id="GO:0005829">
    <property type="term" value="C:cytosol"/>
    <property type="evidence" value="ECO:0007669"/>
    <property type="project" value="TreeGrafter"/>
</dbReference>
<evidence type="ECO:0000256" key="3">
    <source>
        <dbReference type="ARBA" id="ARBA00004838"/>
    </source>
</evidence>
<dbReference type="GO" id="GO:0043531">
    <property type="term" value="F:ADP binding"/>
    <property type="evidence" value="ECO:0007669"/>
    <property type="project" value="TreeGrafter"/>
</dbReference>
<dbReference type="SUPFAM" id="SSF53748">
    <property type="entry name" value="Phosphoglycerate kinase"/>
    <property type="match status" value="1"/>
</dbReference>
<dbReference type="Proteomes" id="UP000054498">
    <property type="component" value="Unassembled WGS sequence"/>
</dbReference>
<comment type="subunit">
    <text evidence="14">Monomer.</text>
</comment>
<evidence type="ECO:0000313" key="16">
    <source>
        <dbReference type="Proteomes" id="UP000054498"/>
    </source>
</evidence>
<evidence type="ECO:0000256" key="2">
    <source>
        <dbReference type="ARBA" id="ARBA00001946"/>
    </source>
</evidence>
<dbReference type="GO" id="GO:0006094">
    <property type="term" value="P:gluconeogenesis"/>
    <property type="evidence" value="ECO:0007669"/>
    <property type="project" value="TreeGrafter"/>
</dbReference>
<dbReference type="FunFam" id="3.40.50.1260:FF:000031">
    <property type="entry name" value="Phosphoglycerate kinase 1"/>
    <property type="match status" value="1"/>
</dbReference>
<feature type="non-terminal residue" evidence="15">
    <location>
        <position position="272"/>
    </location>
</feature>
<keyword evidence="6 13" id="KW-0808">Transferase</keyword>
<keyword evidence="7" id="KW-0547">Nucleotide-binding</keyword>
<dbReference type="EC" id="2.7.2.3" evidence="5 13"/>
<dbReference type="GeneID" id="25733267"/>
<evidence type="ECO:0000256" key="7">
    <source>
        <dbReference type="ARBA" id="ARBA00022741"/>
    </source>
</evidence>
<dbReference type="EMBL" id="KK105681">
    <property type="protein sequence ID" value="KIY92373.1"/>
    <property type="molecule type" value="Genomic_DNA"/>
</dbReference>
<comment type="pathway">
    <text evidence="3">Carbohydrate degradation; glycolysis; pyruvate from D-glyceraldehyde 3-phosphate: step 2/5.</text>
</comment>
<reference evidence="15 16" key="1">
    <citation type="journal article" date="2013" name="BMC Genomics">
        <title>Reconstruction of the lipid metabolism for the microalga Monoraphidium neglectum from its genome sequence reveals characteristics suitable for biofuel production.</title>
        <authorList>
            <person name="Bogen C."/>
            <person name="Al-Dilaimi A."/>
            <person name="Albersmeier A."/>
            <person name="Wichmann J."/>
            <person name="Grundmann M."/>
            <person name="Rupp O."/>
            <person name="Lauersen K.J."/>
            <person name="Blifernez-Klassen O."/>
            <person name="Kalinowski J."/>
            <person name="Goesmann A."/>
            <person name="Mussgnug J.H."/>
            <person name="Kruse O."/>
        </authorList>
    </citation>
    <scope>NUCLEOTIDE SEQUENCE [LARGE SCALE GENOMIC DNA]</scope>
    <source>
        <strain evidence="15 16">SAG 48.87</strain>
    </source>
</reference>
<sequence length="272" mass="29286">MRVGRPPSCRCSRPRGEVTKLDDSIGETVAKAVAEAKNGDLLLLENVRFYKEEEKNDPAFAEKLAANADLYVNDAFGTAHRAHASTEGVTKYLKPSVAGFLLQKELDYLDGAVTTPKRPFAAIVGGSKVSSKITVIESLLNKVDKLIIGGGMVFTFYKARGYSVGSSLVEEEQLELATKLEALAKEKGVELLLPTDVVVADKFAPDANTQIVSADAIPDGWMVRAPARARLACQAARGAPAAPPFRMPDARLRLGSPCIRLFVIARSERTGL</sequence>
<evidence type="ECO:0000256" key="10">
    <source>
        <dbReference type="ARBA" id="ARBA00022842"/>
    </source>
</evidence>
<dbReference type="Gene3D" id="3.40.50.1260">
    <property type="entry name" value="Phosphoglycerate kinase, N-terminal domain"/>
    <property type="match status" value="2"/>
</dbReference>
<dbReference type="GO" id="GO:0005524">
    <property type="term" value="F:ATP binding"/>
    <property type="evidence" value="ECO:0007669"/>
    <property type="project" value="UniProtKB-KW"/>
</dbReference>
<evidence type="ECO:0000256" key="1">
    <source>
        <dbReference type="ARBA" id="ARBA00000642"/>
    </source>
</evidence>
<comment type="cofactor">
    <cofactor evidence="2">
        <name>Mg(2+)</name>
        <dbReference type="ChEBI" id="CHEBI:18420"/>
    </cofactor>
</comment>
<dbReference type="GO" id="GO:0004618">
    <property type="term" value="F:phosphoglycerate kinase activity"/>
    <property type="evidence" value="ECO:0007669"/>
    <property type="project" value="UniProtKB-EC"/>
</dbReference>
<evidence type="ECO:0000313" key="15">
    <source>
        <dbReference type="EMBL" id="KIY92373.1"/>
    </source>
</evidence>
<dbReference type="OrthoDB" id="275353at2759"/>
<dbReference type="KEGG" id="mng:MNEG_15590"/>
<evidence type="ECO:0000256" key="4">
    <source>
        <dbReference type="ARBA" id="ARBA00008982"/>
    </source>
</evidence>
<keyword evidence="10" id="KW-0460">Magnesium</keyword>
<accession>A0A0D2K8A5</accession>
<evidence type="ECO:0000256" key="6">
    <source>
        <dbReference type="ARBA" id="ARBA00022679"/>
    </source>
</evidence>
<comment type="pathway">
    <text evidence="12">Carbohydrate biosynthesis.</text>
</comment>
<dbReference type="GO" id="GO:0006096">
    <property type="term" value="P:glycolytic process"/>
    <property type="evidence" value="ECO:0007669"/>
    <property type="project" value="UniProtKB-KW"/>
</dbReference>
<dbReference type="RefSeq" id="XP_013891393.1">
    <property type="nucleotide sequence ID" value="XM_014035939.1"/>
</dbReference>
<protein>
    <recommendedName>
        <fullName evidence="5 13">Phosphoglycerate kinase</fullName>
        <ecNumber evidence="5 13">2.7.2.3</ecNumber>
    </recommendedName>
</protein>
<dbReference type="STRING" id="145388.A0A0D2K8A5"/>
<gene>
    <name evidence="15" type="ORF">MNEG_15590</name>
</gene>
<keyword evidence="11" id="KW-0324">Glycolysis</keyword>
<dbReference type="Pfam" id="PF00162">
    <property type="entry name" value="PGK"/>
    <property type="match status" value="1"/>
</dbReference>
<dbReference type="InterPro" id="IPR001576">
    <property type="entry name" value="Phosphoglycerate_kinase"/>
</dbReference>
<organism evidence="15 16">
    <name type="scientific">Monoraphidium neglectum</name>
    <dbReference type="NCBI Taxonomy" id="145388"/>
    <lineage>
        <taxon>Eukaryota</taxon>
        <taxon>Viridiplantae</taxon>
        <taxon>Chlorophyta</taxon>
        <taxon>core chlorophytes</taxon>
        <taxon>Chlorophyceae</taxon>
        <taxon>CS clade</taxon>
        <taxon>Sphaeropleales</taxon>
        <taxon>Selenastraceae</taxon>
        <taxon>Monoraphidium</taxon>
    </lineage>
</organism>
<evidence type="ECO:0000256" key="12">
    <source>
        <dbReference type="ARBA" id="ARBA00024331"/>
    </source>
</evidence>
<dbReference type="PANTHER" id="PTHR11406:SF23">
    <property type="entry name" value="PHOSPHOGLYCERATE KINASE 1, CHLOROPLASTIC-RELATED"/>
    <property type="match status" value="1"/>
</dbReference>
<keyword evidence="8 13" id="KW-0418">Kinase</keyword>
<comment type="similarity">
    <text evidence="4 13">Belongs to the phosphoglycerate kinase family.</text>
</comment>
<comment type="catalytic activity">
    <reaction evidence="1 13">
        <text>(2R)-3-phosphoglycerate + ATP = (2R)-3-phospho-glyceroyl phosphate + ADP</text>
        <dbReference type="Rhea" id="RHEA:14801"/>
        <dbReference type="ChEBI" id="CHEBI:30616"/>
        <dbReference type="ChEBI" id="CHEBI:57604"/>
        <dbReference type="ChEBI" id="CHEBI:58272"/>
        <dbReference type="ChEBI" id="CHEBI:456216"/>
        <dbReference type="EC" id="2.7.2.3"/>
    </reaction>
</comment>
<keyword evidence="16" id="KW-1185">Reference proteome</keyword>
<dbReference type="PANTHER" id="PTHR11406">
    <property type="entry name" value="PHOSPHOGLYCERATE KINASE"/>
    <property type="match status" value="1"/>
</dbReference>
<dbReference type="InterPro" id="IPR015824">
    <property type="entry name" value="Phosphoglycerate_kinase_N"/>
</dbReference>
<evidence type="ECO:0000256" key="11">
    <source>
        <dbReference type="ARBA" id="ARBA00023152"/>
    </source>
</evidence>
<keyword evidence="9" id="KW-0067">ATP-binding</keyword>
<dbReference type="PRINTS" id="PR00477">
    <property type="entry name" value="PHGLYCKINASE"/>
</dbReference>